<dbReference type="SUPFAM" id="SSF56821">
    <property type="entry name" value="Prismane protein-like"/>
    <property type="match status" value="1"/>
</dbReference>
<feature type="binding site" evidence="14">
    <location>
        <position position="57"/>
    </location>
    <ligand>
        <name>[4Fe-4S] cluster</name>
        <dbReference type="ChEBI" id="CHEBI:49883"/>
        <label>2</label>
    </ligand>
</feature>
<dbReference type="NCBIfam" id="TIGR01702">
    <property type="entry name" value="CO_DH_cata"/>
    <property type="match status" value="1"/>
</dbReference>
<dbReference type="Gene3D" id="1.20.1270.30">
    <property type="match status" value="1"/>
</dbReference>
<keyword evidence="6 14" id="KW-0533">Nickel</keyword>
<dbReference type="FunFam" id="3.40.50.2030:FF:000003">
    <property type="entry name" value="Carbon monoxide dehydrogenase"/>
    <property type="match status" value="1"/>
</dbReference>
<feature type="binding site" evidence="14">
    <location>
        <position position="68"/>
    </location>
    <ligand>
        <name>[4Fe-4S] cluster</name>
        <dbReference type="ChEBI" id="CHEBI:49883"/>
        <label>2</label>
    </ligand>
</feature>
<dbReference type="InterPro" id="IPR016099">
    <property type="entry name" value="Prismane-like_a/b-sand"/>
</dbReference>
<dbReference type="Proteomes" id="UP000054307">
    <property type="component" value="Unassembled WGS sequence"/>
</dbReference>
<dbReference type="GO" id="GO:0042542">
    <property type="term" value="P:response to hydrogen peroxide"/>
    <property type="evidence" value="ECO:0007669"/>
    <property type="project" value="TreeGrafter"/>
</dbReference>
<evidence type="ECO:0000313" key="18">
    <source>
        <dbReference type="Proteomes" id="UP000054307"/>
    </source>
</evidence>
<feature type="binding site" evidence="14">
    <location>
        <position position="52"/>
    </location>
    <ligand>
        <name>[4Fe-4S] cluster</name>
        <dbReference type="ChEBI" id="CHEBI:49883"/>
        <label>2</label>
    </ligand>
</feature>
<dbReference type="PANTHER" id="PTHR30109">
    <property type="entry name" value="HYDROXYLAMINE REDUCTASE"/>
    <property type="match status" value="1"/>
</dbReference>
<dbReference type="EMBL" id="LGEX01000029">
    <property type="protein sequence ID" value="KUK06575.1"/>
    <property type="molecule type" value="Genomic_DNA"/>
</dbReference>
<evidence type="ECO:0000256" key="8">
    <source>
        <dbReference type="ARBA" id="ARBA00023002"/>
    </source>
</evidence>
<evidence type="ECO:0000256" key="7">
    <source>
        <dbReference type="ARBA" id="ARBA00022723"/>
    </source>
</evidence>
<evidence type="ECO:0000256" key="14">
    <source>
        <dbReference type="PIRSR" id="PIRSR005023-1"/>
    </source>
</evidence>
<dbReference type="CDD" id="cd01915">
    <property type="entry name" value="CODH"/>
    <property type="match status" value="1"/>
</dbReference>
<gene>
    <name evidence="15" type="ORF">XD40_1758</name>
    <name evidence="16" type="ORF">XD48_1175</name>
</gene>
<comment type="subunit">
    <text evidence="4">Homodimer.</text>
</comment>
<evidence type="ECO:0000256" key="5">
    <source>
        <dbReference type="ARBA" id="ARBA00022485"/>
    </source>
</evidence>
<sequence length="622" mass="67567">MKIEGKVSEHESINMMYERVSKEGVTNIVDRFNAQEKGRCPFCEKGLSCQLCSMGPCRISKDKPTGACGIDAAGMVVRNFTHKNMLGTEAYTYHAIEAAKTLKATAEGKTIYEIKDVEKLKWFAKLLGIEGEDVNELAAKVADFVISDLSSLEKSRLVEIFAPEKRKELWEKLGIFPSGVFQELLTMGSSAMTNVDSNYVSLAKKSMSMSIATCMAAQIALETIQDILFGTPMPHESHSDLGILDPEYVNIAVNGHEPFVGIALIKLAEREEIQEKARKAGAKGLRIIGFIETGQEILQRVDSPVFAGIVGNWIVQEYALATGCVDVFAADMNCTLPSLPEYQRYGVKIVPVSRLVRLKGIDEGLDYEPEKAEEIAMKLIDMAIENFKQRDKSKAVKVEQKKKIVVGFSPEAILKALNGDLNILLDAIKRGDIKGVVALVSCTTLKNGPHDSSTVTIARELIKRDILVLSMGCGNAALQVAGLTSMEAVELAGEKLKAVCKALNIPPVLSFGTCTDTGRAAYLVRLIADALGVDVPQLPVAVTAPEYMEQKATIDAVFAVAYGLTTHVSPVPPITGSEDAVKLFTEDVEKLTGGKVVVEEDPLKAAELLEKVIEEKRKALGI</sequence>
<feature type="binding site" evidence="14">
    <location>
        <position position="49"/>
    </location>
    <ligand>
        <name>[4Fe-4S] cluster</name>
        <dbReference type="ChEBI" id="CHEBI:49883"/>
        <label>2</label>
    </ligand>
</feature>
<reference evidence="16" key="1">
    <citation type="journal article" date="2015" name="MBio">
        <title>Genome-resolved metagenomic analysis reveals roles for candidate phyla and other microbial community members in biogeochemical transformations in oil reservoirs.</title>
        <authorList>
            <person name="Hu P."/>
            <person name="Tom L."/>
            <person name="Singh A."/>
            <person name="Thomas B.C."/>
            <person name="Baker B.J."/>
            <person name="Piceno Y.M."/>
            <person name="Andersen G.L."/>
            <person name="Banfield J.F."/>
        </authorList>
    </citation>
    <scope>NUCLEOTIDE SEQUENCE [LARGE SCALE GENOMIC DNA]</scope>
    <source>
        <strain evidence="16">49_2300</strain>
        <strain evidence="15">49_95</strain>
    </source>
</reference>
<dbReference type="GO" id="GO:0004601">
    <property type="term" value="F:peroxidase activity"/>
    <property type="evidence" value="ECO:0007669"/>
    <property type="project" value="TreeGrafter"/>
</dbReference>
<protein>
    <recommendedName>
        <fullName evidence="13">Carbon monoxide dehydrogenase</fullName>
        <ecNumber evidence="13">1.2.7.4</ecNumber>
    </recommendedName>
</protein>
<dbReference type="PATRIC" id="fig|2234.6.peg.462"/>
<evidence type="ECO:0000256" key="1">
    <source>
        <dbReference type="ARBA" id="ARBA00001966"/>
    </source>
</evidence>
<dbReference type="GO" id="GO:0016151">
    <property type="term" value="F:nickel cation binding"/>
    <property type="evidence" value="ECO:0007669"/>
    <property type="project" value="InterPro"/>
</dbReference>
<proteinExistence type="inferred from homology"/>
<evidence type="ECO:0000256" key="13">
    <source>
        <dbReference type="PIRNR" id="PIRNR005023"/>
    </source>
</evidence>
<keyword evidence="5 13" id="KW-0004">4Fe-4S</keyword>
<feature type="binding site" evidence="14">
    <location>
        <position position="334"/>
    </location>
    <ligand>
        <name>[Ni-4Fe-4S] cluster</name>
        <dbReference type="ChEBI" id="CHEBI:47739"/>
    </ligand>
</feature>
<feature type="binding site" evidence="14">
    <location>
        <position position="473"/>
    </location>
    <ligand>
        <name>[Ni-4Fe-4S] cluster</name>
        <dbReference type="ChEBI" id="CHEBI:47739"/>
    </ligand>
</feature>
<evidence type="ECO:0000256" key="2">
    <source>
        <dbReference type="ARBA" id="ARBA00002452"/>
    </source>
</evidence>
<comment type="caution">
    <text evidence="16">The sequence shown here is derived from an EMBL/GenBank/DDBJ whole genome shotgun (WGS) entry which is preliminary data.</text>
</comment>
<comment type="cofactor">
    <cofactor evidence="1">
        <name>[4Fe-4S] cluster</name>
        <dbReference type="ChEBI" id="CHEBI:49883"/>
    </cofactor>
</comment>
<dbReference type="EMBL" id="LGEQ01000037">
    <property type="protein sequence ID" value="KUJ93031.1"/>
    <property type="molecule type" value="Genomic_DNA"/>
</dbReference>
<dbReference type="GO" id="GO:0051539">
    <property type="term" value="F:4 iron, 4 sulfur cluster binding"/>
    <property type="evidence" value="ECO:0007669"/>
    <property type="project" value="UniProtKB-UniRule"/>
</dbReference>
<evidence type="ECO:0000256" key="11">
    <source>
        <dbReference type="ARBA" id="ARBA00034454"/>
    </source>
</evidence>
<evidence type="ECO:0000313" key="16">
    <source>
        <dbReference type="EMBL" id="KUK06575.1"/>
    </source>
</evidence>
<dbReference type="PANTHER" id="PTHR30109:SF4">
    <property type="entry name" value="CARBON MONOXIDE DEHYDROGENASE"/>
    <property type="match status" value="1"/>
</dbReference>
<comment type="catalytic activity">
    <reaction evidence="12 13">
        <text>CO + 2 oxidized [2Fe-2S]-[ferredoxin] + H2O = 2 reduced [2Fe-2S]-[ferredoxin] + CO2 + 2 H(+)</text>
        <dbReference type="Rhea" id="RHEA:21040"/>
        <dbReference type="Rhea" id="RHEA-COMP:10000"/>
        <dbReference type="Rhea" id="RHEA-COMP:10001"/>
        <dbReference type="ChEBI" id="CHEBI:15377"/>
        <dbReference type="ChEBI" id="CHEBI:15378"/>
        <dbReference type="ChEBI" id="CHEBI:16526"/>
        <dbReference type="ChEBI" id="CHEBI:17245"/>
        <dbReference type="ChEBI" id="CHEBI:33737"/>
        <dbReference type="ChEBI" id="CHEBI:33738"/>
        <dbReference type="EC" id="1.2.7.4"/>
    </reaction>
</comment>
<organism evidence="16 17">
    <name type="scientific">Archaeoglobus fulgidus</name>
    <dbReference type="NCBI Taxonomy" id="2234"/>
    <lineage>
        <taxon>Archaea</taxon>
        <taxon>Methanobacteriati</taxon>
        <taxon>Methanobacteriota</taxon>
        <taxon>Archaeoglobi</taxon>
        <taxon>Archaeoglobales</taxon>
        <taxon>Archaeoglobaceae</taxon>
        <taxon>Archaeoglobus</taxon>
    </lineage>
</organism>
<dbReference type="EC" id="1.2.7.4" evidence="13"/>
<accession>A0A101E031</accession>
<evidence type="ECO:0000256" key="9">
    <source>
        <dbReference type="ARBA" id="ARBA00023004"/>
    </source>
</evidence>
<dbReference type="InterPro" id="IPR004137">
    <property type="entry name" value="HCP/CODH"/>
</dbReference>
<keyword evidence="9 13" id="KW-0408">Iron</keyword>
<keyword evidence="8 13" id="KW-0560">Oxidoreductase</keyword>
<keyword evidence="10 13" id="KW-0411">Iron-sulfur</keyword>
<dbReference type="PIRSF" id="PIRSF005023">
    <property type="entry name" value="CODH"/>
    <property type="match status" value="1"/>
</dbReference>
<dbReference type="InterPro" id="IPR016101">
    <property type="entry name" value="CO_DH_a-bundle"/>
</dbReference>
<evidence type="ECO:0000313" key="17">
    <source>
        <dbReference type="Proteomes" id="UP000054015"/>
    </source>
</evidence>
<comment type="cofactor">
    <cofactor evidence="11">
        <name>[Ni-4Fe-5S] cluster</name>
        <dbReference type="ChEBI" id="CHEBI:177874"/>
    </cofactor>
</comment>
<dbReference type="InterPro" id="IPR010047">
    <property type="entry name" value="CODH"/>
</dbReference>
<dbReference type="Gene3D" id="3.40.50.2030">
    <property type="match status" value="2"/>
</dbReference>
<feature type="binding site" evidence="14">
    <location>
        <position position="256"/>
    </location>
    <ligand>
        <name>[Ni-4Fe-4S] cluster</name>
        <dbReference type="ChEBI" id="CHEBI:47739"/>
    </ligand>
</feature>
<evidence type="ECO:0000256" key="10">
    <source>
        <dbReference type="ARBA" id="ARBA00023014"/>
    </source>
</evidence>
<dbReference type="GO" id="GO:0043885">
    <property type="term" value="F:anaerobic carbon-monoxide dehydrogenase activity"/>
    <property type="evidence" value="ECO:0007669"/>
    <property type="project" value="UniProtKB-UniRule"/>
</dbReference>
<feature type="binding site" evidence="14">
    <location>
        <position position="40"/>
    </location>
    <ligand>
        <name>[4Fe-4S] cluster</name>
        <dbReference type="ChEBI" id="CHEBI:49883"/>
        <label>1</label>
        <note>ligand shared between dimeric partners</note>
    </ligand>
</feature>
<comment type="similarity">
    <text evidence="3">Belongs to the Ni-containing carbon monoxide dehydrogenase family.</text>
</comment>
<dbReference type="Proteomes" id="UP000054015">
    <property type="component" value="Unassembled WGS sequence"/>
</dbReference>
<dbReference type="GO" id="GO:0006091">
    <property type="term" value="P:generation of precursor metabolites and energy"/>
    <property type="evidence" value="ECO:0007669"/>
    <property type="project" value="InterPro"/>
</dbReference>
<name>A0A101E031_ARCFL</name>
<evidence type="ECO:0000256" key="3">
    <source>
        <dbReference type="ARBA" id="ARBA00010689"/>
    </source>
</evidence>
<evidence type="ECO:0000256" key="6">
    <source>
        <dbReference type="ARBA" id="ARBA00022596"/>
    </source>
</evidence>
<dbReference type="Pfam" id="PF03063">
    <property type="entry name" value="Prismane"/>
    <property type="match status" value="1"/>
</dbReference>
<keyword evidence="7 13" id="KW-0479">Metal-binding</keyword>
<feature type="binding site" evidence="14">
    <location>
        <position position="514"/>
    </location>
    <ligand>
        <name>[Ni-4Fe-4S] cluster</name>
        <dbReference type="ChEBI" id="CHEBI:47739"/>
    </ligand>
</feature>
<dbReference type="GO" id="GO:0050418">
    <property type="term" value="F:hydroxylamine reductase activity"/>
    <property type="evidence" value="ECO:0007669"/>
    <property type="project" value="TreeGrafter"/>
</dbReference>
<evidence type="ECO:0000256" key="4">
    <source>
        <dbReference type="ARBA" id="ARBA00011738"/>
    </source>
</evidence>
<evidence type="ECO:0000256" key="12">
    <source>
        <dbReference type="ARBA" id="ARBA00048733"/>
    </source>
</evidence>
<dbReference type="AlphaFoldDB" id="A0A101E031"/>
<evidence type="ECO:0000313" key="15">
    <source>
        <dbReference type="EMBL" id="KUJ93031.1"/>
    </source>
</evidence>
<reference evidence="17 18" key="2">
    <citation type="journal article" date="2015" name="MBio">
        <title>Genome-Resolved Metagenomic Analysis Reveals Roles for Candidate Phyla and Other Microbial Community Members in Biogeochemical Transformations in Oil Reservoirs.</title>
        <authorList>
            <person name="Hu P."/>
            <person name="Tom L."/>
            <person name="Singh A."/>
            <person name="Thomas B.C."/>
            <person name="Baker B.J."/>
            <person name="Piceno Y.M."/>
            <person name="Andersen G.L."/>
            <person name="Banfield J.F."/>
        </authorList>
    </citation>
    <scope>NUCLEOTIDE SEQUENCE [LARGE SCALE GENOMIC DNA]</scope>
</reference>
<feature type="binding site" evidence="14">
    <location>
        <position position="442"/>
    </location>
    <ligand>
        <name>[Ni-4Fe-4S] cluster</name>
        <dbReference type="ChEBI" id="CHEBI:47739"/>
    </ligand>
</feature>
<dbReference type="InterPro" id="IPR011254">
    <property type="entry name" value="Prismane-like_sf"/>
</dbReference>
<comment type="function">
    <text evidence="2">CODH oxidizes carbon monoxide coupled, via CooF, to the reduction of a hydrogen cation by a hydrogenase (possibly CooH).</text>
</comment>